<comment type="caution">
    <text evidence="1">The sequence shown here is derived from an EMBL/GenBank/DDBJ whole genome shotgun (WGS) entry which is preliminary data.</text>
</comment>
<dbReference type="EMBL" id="DRNB01000330">
    <property type="protein sequence ID" value="HHJ64983.1"/>
    <property type="molecule type" value="Genomic_DNA"/>
</dbReference>
<sequence>MEWGKATPYFLAKVIHKRTYLKPEWIEMARQGGEVVREEAQEDGRVRKWIYIKEVDKYLRVVFLQDGETVHNAFFDRNFKKEVGR</sequence>
<accession>A0A7C5LAJ0</accession>
<dbReference type="Proteomes" id="UP000885792">
    <property type="component" value="Unassembled WGS sequence"/>
</dbReference>
<reference evidence="1" key="1">
    <citation type="journal article" date="2020" name="mSystems">
        <title>Genome- and Community-Level Interaction Insights into Carbon Utilization and Element Cycling Functions of Hydrothermarchaeota in Hydrothermal Sediment.</title>
        <authorList>
            <person name="Zhou Z."/>
            <person name="Liu Y."/>
            <person name="Xu W."/>
            <person name="Pan J."/>
            <person name="Luo Z.H."/>
            <person name="Li M."/>
        </authorList>
    </citation>
    <scope>NUCLEOTIDE SEQUENCE [LARGE SCALE GENOMIC DNA]</scope>
    <source>
        <strain evidence="1">HyVt-501</strain>
    </source>
</reference>
<evidence type="ECO:0000313" key="1">
    <source>
        <dbReference type="EMBL" id="HHJ64983.1"/>
    </source>
</evidence>
<name>A0A7C5LAJ0_AQUAO</name>
<organism evidence="1">
    <name type="scientific">Aquifex aeolicus</name>
    <dbReference type="NCBI Taxonomy" id="63363"/>
    <lineage>
        <taxon>Bacteria</taxon>
        <taxon>Pseudomonadati</taxon>
        <taxon>Aquificota</taxon>
        <taxon>Aquificia</taxon>
        <taxon>Aquificales</taxon>
        <taxon>Aquificaceae</taxon>
        <taxon>Aquifex</taxon>
    </lineage>
</organism>
<dbReference type="AlphaFoldDB" id="A0A7C5LAJ0"/>
<protein>
    <submittedName>
        <fullName evidence="1">Uncharacterized protein</fullName>
    </submittedName>
</protein>
<proteinExistence type="predicted"/>
<gene>
    <name evidence="1" type="ORF">ENJ61_08785</name>
</gene>